<comment type="subcellular location">
    <subcellularLocation>
        <location evidence="1">Membrane</location>
        <topology evidence="1">Multi-pass membrane protein</topology>
    </subcellularLocation>
</comment>
<dbReference type="GO" id="GO:0005886">
    <property type="term" value="C:plasma membrane"/>
    <property type="evidence" value="ECO:0007669"/>
    <property type="project" value="TreeGrafter"/>
</dbReference>
<feature type="region of interest" description="Disordered" evidence="6">
    <location>
        <begin position="360"/>
        <end position="389"/>
    </location>
</feature>
<evidence type="ECO:0000256" key="6">
    <source>
        <dbReference type="SAM" id="MobiDB-lite"/>
    </source>
</evidence>
<dbReference type="Pfam" id="PF00005">
    <property type="entry name" value="ABC_tran"/>
    <property type="match status" value="1"/>
</dbReference>
<feature type="transmembrane region" description="Helical" evidence="7">
    <location>
        <begin position="577"/>
        <end position="602"/>
    </location>
</feature>
<dbReference type="Pfam" id="PF01061">
    <property type="entry name" value="ABC2_membrane"/>
    <property type="match status" value="1"/>
</dbReference>
<dbReference type="InterPro" id="IPR017871">
    <property type="entry name" value="ABC_transporter-like_CS"/>
</dbReference>
<evidence type="ECO:0000313" key="10">
    <source>
        <dbReference type="Proteomes" id="UP000693970"/>
    </source>
</evidence>
<organism evidence="9 10">
    <name type="scientific">Nitzschia inconspicua</name>
    <dbReference type="NCBI Taxonomy" id="303405"/>
    <lineage>
        <taxon>Eukaryota</taxon>
        <taxon>Sar</taxon>
        <taxon>Stramenopiles</taxon>
        <taxon>Ochrophyta</taxon>
        <taxon>Bacillariophyta</taxon>
        <taxon>Bacillariophyceae</taxon>
        <taxon>Bacillariophycidae</taxon>
        <taxon>Bacillariales</taxon>
        <taxon>Bacillariaceae</taxon>
        <taxon>Nitzschia</taxon>
    </lineage>
</organism>
<dbReference type="SMART" id="SM00382">
    <property type="entry name" value="AAA"/>
    <property type="match status" value="1"/>
</dbReference>
<dbReference type="PANTHER" id="PTHR48041:SF63">
    <property type="entry name" value="EARLY GENE AT 23, ISOFORM C"/>
    <property type="match status" value="1"/>
</dbReference>
<dbReference type="GO" id="GO:0140359">
    <property type="term" value="F:ABC-type transporter activity"/>
    <property type="evidence" value="ECO:0007669"/>
    <property type="project" value="InterPro"/>
</dbReference>
<evidence type="ECO:0000256" key="1">
    <source>
        <dbReference type="ARBA" id="ARBA00004141"/>
    </source>
</evidence>
<keyword evidence="5 7" id="KW-0472">Membrane</keyword>
<dbReference type="GO" id="GO:0016887">
    <property type="term" value="F:ATP hydrolysis activity"/>
    <property type="evidence" value="ECO:0007669"/>
    <property type="project" value="InterPro"/>
</dbReference>
<dbReference type="PROSITE" id="PS00211">
    <property type="entry name" value="ABC_TRANSPORTER_1"/>
    <property type="match status" value="1"/>
</dbReference>
<dbReference type="Proteomes" id="UP000693970">
    <property type="component" value="Unassembled WGS sequence"/>
</dbReference>
<feature type="transmembrane region" description="Helical" evidence="7">
    <location>
        <begin position="554"/>
        <end position="571"/>
    </location>
</feature>
<reference evidence="9" key="2">
    <citation type="submission" date="2021-04" db="EMBL/GenBank/DDBJ databases">
        <authorList>
            <person name="Podell S."/>
        </authorList>
    </citation>
    <scope>NUCLEOTIDE SEQUENCE</scope>
    <source>
        <strain evidence="9">Hildebrandi</strain>
    </source>
</reference>
<accession>A0A9K3KJ80</accession>
<dbReference type="InterPro" id="IPR050352">
    <property type="entry name" value="ABCG_transporters"/>
</dbReference>
<dbReference type="PROSITE" id="PS50893">
    <property type="entry name" value="ABC_TRANSPORTER_2"/>
    <property type="match status" value="1"/>
</dbReference>
<comment type="caution">
    <text evidence="9">The sequence shown here is derived from an EMBL/GenBank/DDBJ whole genome shotgun (WGS) entry which is preliminary data.</text>
</comment>
<feature type="transmembrane region" description="Helical" evidence="7">
    <location>
        <begin position="464"/>
        <end position="487"/>
    </location>
</feature>
<keyword evidence="4 7" id="KW-1133">Transmembrane helix</keyword>
<feature type="compositionally biased region" description="Basic and acidic residues" evidence="6">
    <location>
        <begin position="361"/>
        <end position="376"/>
    </location>
</feature>
<reference evidence="9" key="1">
    <citation type="journal article" date="2021" name="Sci. Rep.">
        <title>Diploid genomic architecture of Nitzschia inconspicua, an elite biomass production diatom.</title>
        <authorList>
            <person name="Oliver A."/>
            <person name="Podell S."/>
            <person name="Pinowska A."/>
            <person name="Traller J.C."/>
            <person name="Smith S.R."/>
            <person name="McClure R."/>
            <person name="Beliaev A."/>
            <person name="Bohutskyi P."/>
            <person name="Hill E.A."/>
            <person name="Rabines A."/>
            <person name="Zheng H."/>
            <person name="Allen L.Z."/>
            <person name="Kuo A."/>
            <person name="Grigoriev I.V."/>
            <person name="Allen A.E."/>
            <person name="Hazlebeck D."/>
            <person name="Allen E.E."/>
        </authorList>
    </citation>
    <scope>NUCLEOTIDE SEQUENCE</scope>
    <source>
        <strain evidence="9">Hildebrandi</strain>
    </source>
</reference>
<gene>
    <name evidence="9" type="ORF">IV203_022459</name>
</gene>
<evidence type="ECO:0000256" key="7">
    <source>
        <dbReference type="SAM" id="Phobius"/>
    </source>
</evidence>
<dbReference type="AlphaFoldDB" id="A0A9K3KJ80"/>
<protein>
    <submittedName>
        <fullName evidence="9">ABC-2 type transporter</fullName>
    </submittedName>
</protein>
<sequence length="724" mass="79355">MPPESSTDRLASDTISKTNADSMDIHKTQHSVSFLDATDVDSNDKTFHGSNNEPLYLRWSRLHKSVQIKENNSGMLRGSIAAAPVPQSNASVHNQGSSQKIILDAVSGYAAPGEVLAMMGPSGSGKTSLLNCLSGRTPYDSGVVSVNGRPLGGQDMKRLMAKIAYVRQADIFFEHLTVRDQLGYTAFLRLPEAWSAQTKLSEVERVIRLLRLTKVADSKIQLLSGGEKKRVNIGTELLTDPSILLLDEPTSGLDSTSAVALIRMLQDLAKSGGPGTKGTKTIVTSIHQPSSALFRSFDRLIMLAEGHVVFFGTPYDSLHYLKTQKVGCPDGYNAADHWMDLLVKDSAIEDSTTTVIIDANEGSKKSETGETDKHFSSDPVQSKSTGQIRKETNHSVVMSTRERLIQAWDSEAVAEQMDSCVERDSNSATVKDPLGENVSKYNTGWMLQYRTLVHRSLKNSRSAIFTPINIIKSCALGLVSGLLWFQMSYTESRVFDRSSYFFFTMTFWVFDAMFQSFMAFPQERTVILKERASGSYRLSAYFMGKTTSEMPTRLVLPLLYMIISFFMASISNKFSTFIATTLISLLSVMAGESIGLFVGATIYDMEKGMTAMTVISLALALLGGFFVENVPSFLQWAKFVSPFKYAYDASLPLVFDDPVPCDGSGALEGICGGSDTGFAQPEEVVAYLGVQGSVGFNVGILIVFGLMPRYVAYLALRAKKEGDR</sequence>
<keyword evidence="2" id="KW-0813">Transport</keyword>
<evidence type="ECO:0000256" key="3">
    <source>
        <dbReference type="ARBA" id="ARBA00022692"/>
    </source>
</evidence>
<dbReference type="EMBL" id="JAGRRH010000023">
    <property type="protein sequence ID" value="KAG7344451.1"/>
    <property type="molecule type" value="Genomic_DNA"/>
</dbReference>
<dbReference type="InterPro" id="IPR013525">
    <property type="entry name" value="ABC2_TM"/>
</dbReference>
<keyword evidence="10" id="KW-1185">Reference proteome</keyword>
<feature type="transmembrane region" description="Helical" evidence="7">
    <location>
        <begin position="609"/>
        <end position="627"/>
    </location>
</feature>
<evidence type="ECO:0000313" key="9">
    <source>
        <dbReference type="EMBL" id="KAG7344451.1"/>
    </source>
</evidence>
<dbReference type="InterPro" id="IPR003439">
    <property type="entry name" value="ABC_transporter-like_ATP-bd"/>
</dbReference>
<evidence type="ECO:0000256" key="2">
    <source>
        <dbReference type="ARBA" id="ARBA00022448"/>
    </source>
</evidence>
<feature type="compositionally biased region" description="Polar residues" evidence="6">
    <location>
        <begin position="378"/>
        <end position="387"/>
    </location>
</feature>
<feature type="transmembrane region" description="Helical" evidence="7">
    <location>
        <begin position="694"/>
        <end position="716"/>
    </location>
</feature>
<dbReference type="OrthoDB" id="66620at2759"/>
<name>A0A9K3KJ80_9STRA</name>
<evidence type="ECO:0000259" key="8">
    <source>
        <dbReference type="PROSITE" id="PS50893"/>
    </source>
</evidence>
<dbReference type="GO" id="GO:0005524">
    <property type="term" value="F:ATP binding"/>
    <property type="evidence" value="ECO:0007669"/>
    <property type="project" value="InterPro"/>
</dbReference>
<keyword evidence="3 7" id="KW-0812">Transmembrane</keyword>
<dbReference type="InterPro" id="IPR003593">
    <property type="entry name" value="AAA+_ATPase"/>
</dbReference>
<evidence type="ECO:0000256" key="4">
    <source>
        <dbReference type="ARBA" id="ARBA00022989"/>
    </source>
</evidence>
<evidence type="ECO:0000256" key="5">
    <source>
        <dbReference type="ARBA" id="ARBA00023136"/>
    </source>
</evidence>
<dbReference type="PANTHER" id="PTHR48041">
    <property type="entry name" value="ABC TRANSPORTER G FAMILY MEMBER 28"/>
    <property type="match status" value="1"/>
</dbReference>
<proteinExistence type="predicted"/>
<feature type="domain" description="ABC transporter" evidence="8">
    <location>
        <begin position="85"/>
        <end position="330"/>
    </location>
</feature>